<dbReference type="AlphaFoldDB" id="A0A6I1GJ29"/>
<proteinExistence type="predicted"/>
<organism evidence="2 3">
    <name type="scientific">Bifidobacterium leontopitheci</name>
    <dbReference type="NCBI Taxonomy" id="2650774"/>
    <lineage>
        <taxon>Bacteria</taxon>
        <taxon>Bacillati</taxon>
        <taxon>Actinomycetota</taxon>
        <taxon>Actinomycetes</taxon>
        <taxon>Bifidobacteriales</taxon>
        <taxon>Bifidobacteriaceae</taxon>
        <taxon>Bifidobacterium</taxon>
    </lineage>
</organism>
<accession>A0A6I1GJ29</accession>
<feature type="domain" description="Peptidoglycan binding-like" evidence="1">
    <location>
        <begin position="121"/>
        <end position="172"/>
    </location>
</feature>
<name>A0A6I1GJ29_9BIFI</name>
<keyword evidence="3" id="KW-1185">Reference proteome</keyword>
<protein>
    <submittedName>
        <fullName evidence="2">Peptidoglycan-binding protein</fullName>
    </submittedName>
</protein>
<sequence length="355" mass="37017">MKTRILTPLILTGLGMLSAGVLVTALVIPTPTPDGLSAATSPDTVTASRQQFDDERTVEASFETSAEQSITSRTAGTVSETLCTPGQTIQSGRRLLSVDGKPVIALHTDTPLYREIGTGDTGPDVLALQQELARLGYNAEGNGTYGWRTKDGVNKLLSQAGDRNPDGKIGPADVAWLPQTTATPTQCTAGLNTSLTDGAEIIKTGGQLTAITFPTPANLREGKRTFTLFGVKTSLDVETTAKTDGRISDQKFLDQVQASDGYKTTLADQGGKKPTATLALEQPIDAIKVPPSAITGQNGTRACISPDGKQAIPVTVIGSALGATLIQPEQSDATIGKVALGHKLDDIQCPAATQH</sequence>
<evidence type="ECO:0000313" key="2">
    <source>
        <dbReference type="EMBL" id="KAB7790722.1"/>
    </source>
</evidence>
<dbReference type="InterPro" id="IPR036366">
    <property type="entry name" value="PGBDSf"/>
</dbReference>
<dbReference type="Pfam" id="PF01471">
    <property type="entry name" value="PG_binding_1"/>
    <property type="match status" value="1"/>
</dbReference>
<dbReference type="RefSeq" id="WP_152234176.1">
    <property type="nucleotide sequence ID" value="NZ_JBHSKZ010000027.1"/>
</dbReference>
<evidence type="ECO:0000259" key="1">
    <source>
        <dbReference type="Pfam" id="PF01471"/>
    </source>
</evidence>
<comment type="caution">
    <text evidence="2">The sequence shown here is derived from an EMBL/GenBank/DDBJ whole genome shotgun (WGS) entry which is preliminary data.</text>
</comment>
<dbReference type="InterPro" id="IPR002477">
    <property type="entry name" value="Peptidoglycan-bd-like"/>
</dbReference>
<dbReference type="EMBL" id="WBVT01000008">
    <property type="protein sequence ID" value="KAB7790722.1"/>
    <property type="molecule type" value="Genomic_DNA"/>
</dbReference>
<dbReference type="Gene3D" id="1.10.101.10">
    <property type="entry name" value="PGBD-like superfamily/PGBD"/>
    <property type="match status" value="1"/>
</dbReference>
<gene>
    <name evidence="2" type="ORF">F7D09_0828</name>
</gene>
<reference evidence="2 3" key="1">
    <citation type="submission" date="2019-09" db="EMBL/GenBank/DDBJ databases">
        <title>Characterization of the phylogenetic diversity of two novel species belonging to the genus Bifidobacterium: Bifidobacterium cebidarum sp. nov. and Bifidobacterium leontopitheci sp. nov.</title>
        <authorList>
            <person name="Lugli G.A."/>
            <person name="Duranti S."/>
            <person name="Milani C."/>
            <person name="Turroni F."/>
            <person name="Ventura M."/>
        </authorList>
    </citation>
    <scope>NUCLEOTIDE SEQUENCE [LARGE SCALE GENOMIC DNA]</scope>
    <source>
        <strain evidence="2 3">LMG 31471</strain>
    </source>
</reference>
<evidence type="ECO:0000313" key="3">
    <source>
        <dbReference type="Proteomes" id="UP000441772"/>
    </source>
</evidence>
<dbReference type="InterPro" id="IPR036365">
    <property type="entry name" value="PGBD-like_sf"/>
</dbReference>
<dbReference type="Proteomes" id="UP000441772">
    <property type="component" value="Unassembled WGS sequence"/>
</dbReference>
<dbReference type="SUPFAM" id="SSF47090">
    <property type="entry name" value="PGBD-like"/>
    <property type="match status" value="1"/>
</dbReference>